<gene>
    <name evidence="1" type="ORF">PCAMFM013_S007g000512</name>
</gene>
<keyword evidence="2" id="KW-1185">Reference proteome</keyword>
<protein>
    <submittedName>
        <fullName evidence="1">Str. FM013</fullName>
    </submittedName>
</protein>
<proteinExistence type="predicted"/>
<dbReference type="AlphaFoldDB" id="A0A0G4P882"/>
<reference evidence="1 2" key="1">
    <citation type="journal article" date="2014" name="Nat. Commun.">
        <title>Multiple recent horizontal transfers of a large genomic region in cheese making fungi.</title>
        <authorList>
            <person name="Cheeseman K."/>
            <person name="Ropars J."/>
            <person name="Renault P."/>
            <person name="Dupont J."/>
            <person name="Gouzy J."/>
            <person name="Branca A."/>
            <person name="Abraham A.L."/>
            <person name="Ceppi M."/>
            <person name="Conseiller E."/>
            <person name="Debuchy R."/>
            <person name="Malagnac F."/>
            <person name="Goarin A."/>
            <person name="Silar P."/>
            <person name="Lacoste S."/>
            <person name="Sallet E."/>
            <person name="Bensimon A."/>
            <person name="Giraud T."/>
            <person name="Brygoo Y."/>
        </authorList>
    </citation>
    <scope>NUCLEOTIDE SEQUENCE [LARGE SCALE GENOMIC DNA]</scope>
    <source>
        <strain evidence="2">FM 013</strain>
    </source>
</reference>
<organism evidence="1 2">
    <name type="scientific">Penicillium camemberti (strain FM 013)</name>
    <dbReference type="NCBI Taxonomy" id="1429867"/>
    <lineage>
        <taxon>Eukaryota</taxon>
        <taxon>Fungi</taxon>
        <taxon>Dikarya</taxon>
        <taxon>Ascomycota</taxon>
        <taxon>Pezizomycotina</taxon>
        <taxon>Eurotiomycetes</taxon>
        <taxon>Eurotiomycetidae</taxon>
        <taxon>Eurotiales</taxon>
        <taxon>Aspergillaceae</taxon>
        <taxon>Penicillium</taxon>
    </lineage>
</organism>
<accession>A0A0G4P882</accession>
<name>A0A0G4P882_PENC3</name>
<dbReference type="EMBL" id="HG793140">
    <property type="protein sequence ID" value="CRL22531.1"/>
    <property type="molecule type" value="Genomic_DNA"/>
</dbReference>
<sequence>MWLQRSAACGDHIRSHCPLPLRVCITDDHPSLASALQDSRVISRHEKGTC</sequence>
<evidence type="ECO:0000313" key="2">
    <source>
        <dbReference type="Proteomes" id="UP000053732"/>
    </source>
</evidence>
<dbReference type="Proteomes" id="UP000053732">
    <property type="component" value="Unassembled WGS sequence"/>
</dbReference>
<evidence type="ECO:0000313" key="1">
    <source>
        <dbReference type="EMBL" id="CRL22531.1"/>
    </source>
</evidence>